<dbReference type="RefSeq" id="WP_087663048.1">
    <property type="nucleotide sequence ID" value="NZ_NIBL01000001.1"/>
</dbReference>
<gene>
    <name evidence="2" type="ORF">A5869_000932</name>
</gene>
<accession>A0A200I2H8</accession>
<dbReference type="GO" id="GO:0004803">
    <property type="term" value="F:transposase activity"/>
    <property type="evidence" value="ECO:0007669"/>
    <property type="project" value="InterPro"/>
</dbReference>
<dbReference type="AlphaFoldDB" id="A0A200I2H8"/>
<proteinExistence type="predicted"/>
<protein>
    <recommendedName>
        <fullName evidence="1">Transposase IS4-like domain-containing protein</fullName>
    </recommendedName>
</protein>
<name>A0A200I2H8_9ENTE</name>
<evidence type="ECO:0000313" key="2">
    <source>
        <dbReference type="EMBL" id="OUZ19283.1"/>
    </source>
</evidence>
<sequence length="616" mass="72731">MGLRLKSTKSKYSESFSIIDDYVHPETNKRSTYVVEALGSLSTLLEKYQTDSREEVIHHLKKYIEKQKQILNEENGKIMIEVDQSDLIEPDEVRFFNAGYLYIKNILCSLGLKRICDEIQSRYKFEFNLFDILCDLVCARIVEPSSKKSSYEFNKHFLHQSSYKLEDIYHALRVLAKERYTIENTLYQYSGTKYPRNTDVLYYDCTNFYFEAEEADDFRLYGYSKEHRPNPIVQYGLFMDGNGIPLADYPFAGNMNEQPTLRNLEQKIEESFQLKKFIVVADAGLNGWENKVYNNMKNNHAYIVTQPIKKMKKTLRNWAIDPSGWRVSGHKEKLNLQEIMNAAESEGVDIKNYKIKLSGVEYKVYDLVFYKERWEKTTKNSEVAKKKYTLEERYIVSFSFRQKAYHKYIRDKKIERAVKLIENPGMLERKNQRQPNYYVTTTTVTEEGEIASKKVLQLDIDKINEEEKLDGFYVVSTDLEDRNIGIIIQANRQRWEIEESFRIMKSEFKTRPMYVRKEESICGHLLTCFIALLVFRILEKHHLHEKYPASKIISTLQKMNLVYLGGINYTPAFERTELVDDLMNEFGFQVARKILTQKYLKKFTRVVNSEKSTKIK</sequence>
<dbReference type="InterPro" id="IPR047654">
    <property type="entry name" value="IS1634_transpos"/>
</dbReference>
<dbReference type="InterPro" id="IPR012337">
    <property type="entry name" value="RNaseH-like_sf"/>
</dbReference>
<dbReference type="Proteomes" id="UP000196503">
    <property type="component" value="Unassembled WGS sequence"/>
</dbReference>
<dbReference type="SUPFAM" id="SSF53098">
    <property type="entry name" value="Ribonuclease H-like"/>
    <property type="match status" value="1"/>
</dbReference>
<feature type="domain" description="Transposase IS4-like" evidence="1">
    <location>
        <begin position="238"/>
        <end position="533"/>
    </location>
</feature>
<dbReference type="GO" id="GO:0006313">
    <property type="term" value="P:DNA transposition"/>
    <property type="evidence" value="ECO:0007669"/>
    <property type="project" value="InterPro"/>
</dbReference>
<evidence type="ECO:0000313" key="3">
    <source>
        <dbReference type="Proteomes" id="UP000196503"/>
    </source>
</evidence>
<comment type="caution">
    <text evidence="2">The sequence shown here is derived from an EMBL/GenBank/DDBJ whole genome shotgun (WGS) entry which is preliminary data.</text>
</comment>
<dbReference type="GO" id="GO:0003677">
    <property type="term" value="F:DNA binding"/>
    <property type="evidence" value="ECO:0007669"/>
    <property type="project" value="InterPro"/>
</dbReference>
<dbReference type="InterPro" id="IPR002559">
    <property type="entry name" value="Transposase_11"/>
</dbReference>
<organism evidence="2 3">
    <name type="scientific">Enterococcus cecorum</name>
    <dbReference type="NCBI Taxonomy" id="44008"/>
    <lineage>
        <taxon>Bacteria</taxon>
        <taxon>Bacillati</taxon>
        <taxon>Bacillota</taxon>
        <taxon>Bacilli</taxon>
        <taxon>Lactobacillales</taxon>
        <taxon>Enterococcaceae</taxon>
        <taxon>Enterococcus</taxon>
    </lineage>
</organism>
<dbReference type="NCBIfam" id="NF033559">
    <property type="entry name" value="transpos_IS1634"/>
    <property type="match status" value="1"/>
</dbReference>
<evidence type="ECO:0000259" key="1">
    <source>
        <dbReference type="Pfam" id="PF01609"/>
    </source>
</evidence>
<dbReference type="Pfam" id="PF01609">
    <property type="entry name" value="DDE_Tnp_1"/>
    <property type="match status" value="1"/>
</dbReference>
<dbReference type="EMBL" id="NIBL01000001">
    <property type="protein sequence ID" value="OUZ19283.1"/>
    <property type="molecule type" value="Genomic_DNA"/>
</dbReference>
<reference evidence="2 3" key="1">
    <citation type="submission" date="2017-05" db="EMBL/GenBank/DDBJ databases">
        <title>The Genome Sequence of Enterococcus faecium 2D5_DIV0622.</title>
        <authorList>
            <consortium name="The Broad Institute Genomics Platform"/>
            <consortium name="The Broad Institute Genomic Center for Infectious Diseases"/>
            <person name="Earl A."/>
            <person name="Manson A."/>
            <person name="Schwartman J."/>
            <person name="Gilmore M."/>
            <person name="Abouelleil A."/>
            <person name="Cao P."/>
            <person name="Chapman S."/>
            <person name="Cusick C."/>
            <person name="Shea T."/>
            <person name="Young S."/>
            <person name="Neafsey D."/>
            <person name="Nusbaum C."/>
            <person name="Birren B."/>
        </authorList>
    </citation>
    <scope>NUCLEOTIDE SEQUENCE [LARGE SCALE GENOMIC DNA]</scope>
    <source>
        <strain evidence="2 3">2D5_DIV0622</strain>
    </source>
</reference>